<dbReference type="PROSITE" id="PS50075">
    <property type="entry name" value="CARRIER"/>
    <property type="match status" value="1"/>
</dbReference>
<dbReference type="InterPro" id="IPR036736">
    <property type="entry name" value="ACP-like_sf"/>
</dbReference>
<evidence type="ECO:0000256" key="1">
    <source>
        <dbReference type="ARBA" id="ARBA00022450"/>
    </source>
</evidence>
<accession>A0A418GJ43</accession>
<evidence type="ECO:0000313" key="5">
    <source>
        <dbReference type="Proteomes" id="UP000284508"/>
    </source>
</evidence>
<dbReference type="Proteomes" id="UP000284508">
    <property type="component" value="Unassembled WGS sequence"/>
</dbReference>
<gene>
    <name evidence="4" type="ORF">D3C88_16200</name>
</gene>
<reference evidence="4 5" key="1">
    <citation type="journal article" date="2018" name="BMC Microbiol.">
        <title>Genome sequencing of strains of the most prevalent clonal group of O1:K1:H7 Escherichia coli that causes neonatal meningitis in France.</title>
        <authorList>
            <person name="Geslain G."/>
            <person name="Birgy A."/>
            <person name="Adiba S."/>
            <person name="Magnan M."/>
            <person name="Courroux C."/>
            <person name="Levy C."/>
            <person name="Cohen R."/>
            <person name="Bidet P."/>
            <person name="Bonacorsi S."/>
        </authorList>
    </citation>
    <scope>NUCLEOTIDE SEQUENCE [LARGE SCALE GENOMIC DNA]</scope>
    <source>
        <strain evidence="4 5">S308</strain>
    </source>
</reference>
<dbReference type="InterPro" id="IPR009081">
    <property type="entry name" value="PP-bd_ACP"/>
</dbReference>
<dbReference type="SUPFAM" id="SSF47336">
    <property type="entry name" value="ACP-like"/>
    <property type="match status" value="1"/>
</dbReference>
<evidence type="ECO:0000256" key="2">
    <source>
        <dbReference type="ARBA" id="ARBA00022553"/>
    </source>
</evidence>
<feature type="non-terminal residue" evidence="4">
    <location>
        <position position="75"/>
    </location>
</feature>
<dbReference type="SMART" id="SM00823">
    <property type="entry name" value="PKS_PP"/>
    <property type="match status" value="1"/>
</dbReference>
<dbReference type="GO" id="GO:0031177">
    <property type="term" value="F:phosphopantetheine binding"/>
    <property type="evidence" value="ECO:0007669"/>
    <property type="project" value="InterPro"/>
</dbReference>
<feature type="domain" description="Carrier" evidence="3">
    <location>
        <begin position="1"/>
        <end position="75"/>
    </location>
</feature>
<protein>
    <submittedName>
        <fullName evidence="4">Acyl carrier protein</fullName>
    </submittedName>
</protein>
<sequence length="75" mass="8279">TKSDIIAVVTEIWERTLGVSIDDHHASFFELGGHSLLASTILYDIQQRYGITCTLSAFFADPTIEGLSCYLLEQG</sequence>
<organism evidence="4 5">
    <name type="scientific">Escherichia coli</name>
    <dbReference type="NCBI Taxonomy" id="562"/>
    <lineage>
        <taxon>Bacteria</taxon>
        <taxon>Pseudomonadati</taxon>
        <taxon>Pseudomonadota</taxon>
        <taxon>Gammaproteobacteria</taxon>
        <taxon>Enterobacterales</taxon>
        <taxon>Enterobacteriaceae</taxon>
        <taxon>Escherichia</taxon>
    </lineage>
</organism>
<feature type="non-terminal residue" evidence="4">
    <location>
        <position position="1"/>
    </location>
</feature>
<dbReference type="EMBL" id="QXHA01001185">
    <property type="protein sequence ID" value="RIB40884.1"/>
    <property type="molecule type" value="Genomic_DNA"/>
</dbReference>
<dbReference type="InterPro" id="IPR020806">
    <property type="entry name" value="PKS_PP-bd"/>
</dbReference>
<dbReference type="InterPro" id="IPR029058">
    <property type="entry name" value="AB_hydrolase_fold"/>
</dbReference>
<name>A0A418GJ43_ECOLX</name>
<keyword evidence="2" id="KW-0597">Phosphoprotein</keyword>
<proteinExistence type="predicted"/>
<dbReference type="AlphaFoldDB" id="A0A418GJ43"/>
<evidence type="ECO:0000259" key="3">
    <source>
        <dbReference type="PROSITE" id="PS50075"/>
    </source>
</evidence>
<dbReference type="Pfam" id="PF00550">
    <property type="entry name" value="PP-binding"/>
    <property type="match status" value="1"/>
</dbReference>
<keyword evidence="1" id="KW-0596">Phosphopantetheine</keyword>
<comment type="caution">
    <text evidence="4">The sequence shown here is derived from an EMBL/GenBank/DDBJ whole genome shotgun (WGS) entry which is preliminary data.</text>
</comment>
<evidence type="ECO:0000313" key="4">
    <source>
        <dbReference type="EMBL" id="RIB40884.1"/>
    </source>
</evidence>
<dbReference type="Gene3D" id="3.40.50.1820">
    <property type="entry name" value="alpha/beta hydrolase"/>
    <property type="match status" value="1"/>
</dbReference>